<feature type="transmembrane region" description="Helical" evidence="6">
    <location>
        <begin position="366"/>
        <end position="391"/>
    </location>
</feature>
<keyword evidence="2 6" id="KW-0812">Transmembrane</keyword>
<evidence type="ECO:0000256" key="5">
    <source>
        <dbReference type="SAM" id="MobiDB-lite"/>
    </source>
</evidence>
<feature type="compositionally biased region" description="Basic residues" evidence="5">
    <location>
        <begin position="135"/>
        <end position="145"/>
    </location>
</feature>
<feature type="compositionally biased region" description="Polar residues" evidence="5">
    <location>
        <begin position="16"/>
        <end position="42"/>
    </location>
</feature>
<feature type="compositionally biased region" description="Polar residues" evidence="5">
    <location>
        <begin position="80"/>
        <end position="97"/>
    </location>
</feature>
<feature type="transmembrane region" description="Helical" evidence="6">
    <location>
        <begin position="411"/>
        <end position="434"/>
    </location>
</feature>
<keyword evidence="4 6" id="KW-0472">Membrane</keyword>
<feature type="transmembrane region" description="Helical" evidence="6">
    <location>
        <begin position="254"/>
        <end position="276"/>
    </location>
</feature>
<feature type="transmembrane region" description="Helical" evidence="6">
    <location>
        <begin position="454"/>
        <end position="479"/>
    </location>
</feature>
<feature type="transmembrane region" description="Helical" evidence="6">
    <location>
        <begin position="665"/>
        <end position="690"/>
    </location>
</feature>
<evidence type="ECO:0000256" key="3">
    <source>
        <dbReference type="ARBA" id="ARBA00022989"/>
    </source>
</evidence>
<gene>
    <name evidence="8" type="ORF">CINCED_3A017554</name>
</gene>
<feature type="region of interest" description="Disordered" evidence="5">
    <location>
        <begin position="1"/>
        <end position="60"/>
    </location>
</feature>
<feature type="transmembrane region" description="Helical" evidence="6">
    <location>
        <begin position="190"/>
        <end position="214"/>
    </location>
</feature>
<evidence type="ECO:0000313" key="9">
    <source>
        <dbReference type="Proteomes" id="UP000325440"/>
    </source>
</evidence>
<name>A0A5E4N3U3_9HEMI</name>
<feature type="region of interest" description="Disordered" evidence="5">
    <location>
        <begin position="126"/>
        <end position="159"/>
    </location>
</feature>
<dbReference type="PANTHER" id="PTHR22950:SF494">
    <property type="entry name" value="GH04538P"/>
    <property type="match status" value="1"/>
</dbReference>
<organism evidence="8 9">
    <name type="scientific">Cinara cedri</name>
    <dbReference type="NCBI Taxonomy" id="506608"/>
    <lineage>
        <taxon>Eukaryota</taxon>
        <taxon>Metazoa</taxon>
        <taxon>Ecdysozoa</taxon>
        <taxon>Arthropoda</taxon>
        <taxon>Hexapoda</taxon>
        <taxon>Insecta</taxon>
        <taxon>Pterygota</taxon>
        <taxon>Neoptera</taxon>
        <taxon>Paraneoptera</taxon>
        <taxon>Hemiptera</taxon>
        <taxon>Sternorrhyncha</taxon>
        <taxon>Aphidomorpha</taxon>
        <taxon>Aphidoidea</taxon>
        <taxon>Aphididae</taxon>
        <taxon>Lachninae</taxon>
        <taxon>Cinara</taxon>
    </lineage>
</organism>
<dbReference type="GO" id="GO:0005774">
    <property type="term" value="C:vacuolar membrane"/>
    <property type="evidence" value="ECO:0007669"/>
    <property type="project" value="TreeGrafter"/>
</dbReference>
<evidence type="ECO:0000256" key="2">
    <source>
        <dbReference type="ARBA" id="ARBA00022692"/>
    </source>
</evidence>
<feature type="region of interest" description="Disordered" evidence="5">
    <location>
        <begin position="634"/>
        <end position="655"/>
    </location>
</feature>
<feature type="compositionally biased region" description="Polar residues" evidence="5">
    <location>
        <begin position="50"/>
        <end position="60"/>
    </location>
</feature>
<sequence>MDNPAAVLADDATDWTPITPSANVHDGTLNTAHATQPPVSSNEQDKFQNRPPQQHYTRNASTFSIDIPANLGLMTTYGTVGTNNGSKTSSTMKLSEYSSSGSNGSSSVDGTPASAAYSVSAGGNGTVAGNGTNKAGRRRKTGKKQPRYDPFQMRDKSKATTDSGALLHLIKSSLGSGILAMPNAFKNGGLIFGLVGTAAIGALCTHCIYLLVLCSQALARRTRRPALGFADTAAAAFSTGPRRFRAWAPFAREFVNAALFCTYYFGNTVYVVLVAASFKQVADSHTPPEWHLPVRAWILGLAVPLVPLGIIRTLRLLVPFSAIATAFILVGLGCTMSWVVTGASLFAGSGSLAAAVPLPEISSRPWIAPVGHMPLFFATVLFAMEGIGTVLPIENSMKHPQRFLKARPCGVLNAAMTLVVCLYSIAGFLGYLRFGDATDGSITLNLPNDLFAEAVKIMVALSILFSYGLQFCVPSEIVWSRLEPWLLKRRQHSKYTANKDGSPAVVSTIAGNTMTTVTGLSATNNMSIDEKKQLEMELEELEKPMDGAYYVMRGAMILGTVFIAALVPDLAPFISLIGAVFFSILGLMCPAMIHLFAFWEHDDENGEDYENSDSEDDLDFDGDYYAVDDDTDLDGVPRQQQRRRSSGRSTRRRKGMSYWTATKDVAIVMIALIALVSGTYASLVDIIAFYGAGAEGASVHGANSTSIGTTTIGPGPESAFLIAEVPK</sequence>
<reference evidence="8 9" key="1">
    <citation type="submission" date="2019-08" db="EMBL/GenBank/DDBJ databases">
        <authorList>
            <person name="Alioto T."/>
            <person name="Alioto T."/>
            <person name="Gomez Garrido J."/>
        </authorList>
    </citation>
    <scope>NUCLEOTIDE SEQUENCE [LARGE SCALE GENOMIC DNA]</scope>
</reference>
<feature type="transmembrane region" description="Helical" evidence="6">
    <location>
        <begin position="573"/>
        <end position="599"/>
    </location>
</feature>
<proteinExistence type="predicted"/>
<comment type="subcellular location">
    <subcellularLocation>
        <location evidence="1">Membrane</location>
        <topology evidence="1">Multi-pass membrane protein</topology>
    </subcellularLocation>
</comment>
<keyword evidence="3 6" id="KW-1133">Transmembrane helix</keyword>
<dbReference type="PANTHER" id="PTHR22950">
    <property type="entry name" value="AMINO ACID TRANSPORTER"/>
    <property type="match status" value="1"/>
</dbReference>
<dbReference type="AlphaFoldDB" id="A0A5E4N3U3"/>
<feature type="compositionally biased region" description="Basic residues" evidence="5">
    <location>
        <begin position="640"/>
        <end position="655"/>
    </location>
</feature>
<dbReference type="GO" id="GO:0015179">
    <property type="term" value="F:L-amino acid transmembrane transporter activity"/>
    <property type="evidence" value="ECO:0007669"/>
    <property type="project" value="TreeGrafter"/>
</dbReference>
<evidence type="ECO:0000256" key="1">
    <source>
        <dbReference type="ARBA" id="ARBA00004141"/>
    </source>
</evidence>
<feature type="transmembrane region" description="Helical" evidence="6">
    <location>
        <begin position="326"/>
        <end position="346"/>
    </location>
</feature>
<feature type="region of interest" description="Disordered" evidence="5">
    <location>
        <begin position="80"/>
        <end position="114"/>
    </location>
</feature>
<evidence type="ECO:0000313" key="8">
    <source>
        <dbReference type="EMBL" id="VVC38477.1"/>
    </source>
</evidence>
<feature type="transmembrane region" description="Helical" evidence="6">
    <location>
        <begin position="296"/>
        <end position="314"/>
    </location>
</feature>
<evidence type="ECO:0000256" key="4">
    <source>
        <dbReference type="ARBA" id="ARBA00023136"/>
    </source>
</evidence>
<dbReference type="Proteomes" id="UP000325440">
    <property type="component" value="Unassembled WGS sequence"/>
</dbReference>
<dbReference type="Pfam" id="PF01490">
    <property type="entry name" value="Aa_trans"/>
    <property type="match status" value="1"/>
</dbReference>
<keyword evidence="9" id="KW-1185">Reference proteome</keyword>
<dbReference type="InterPro" id="IPR013057">
    <property type="entry name" value="AA_transpt_TM"/>
</dbReference>
<evidence type="ECO:0000256" key="6">
    <source>
        <dbReference type="SAM" id="Phobius"/>
    </source>
</evidence>
<feature type="compositionally biased region" description="Low complexity" evidence="5">
    <location>
        <begin position="98"/>
        <end position="107"/>
    </location>
</feature>
<feature type="domain" description="Amino acid transporter transmembrane" evidence="7">
    <location>
        <begin position="165"/>
        <end position="600"/>
    </location>
</feature>
<dbReference type="OrthoDB" id="1684102at2759"/>
<protein>
    <submittedName>
        <fullName evidence="8">Amino acid transporter, transmembrane domain</fullName>
    </submittedName>
</protein>
<dbReference type="EMBL" id="CABPRJ010001475">
    <property type="protein sequence ID" value="VVC38477.1"/>
    <property type="molecule type" value="Genomic_DNA"/>
</dbReference>
<evidence type="ECO:0000259" key="7">
    <source>
        <dbReference type="Pfam" id="PF01490"/>
    </source>
</evidence>
<accession>A0A5E4N3U3</accession>
<feature type="transmembrane region" description="Helical" evidence="6">
    <location>
        <begin position="548"/>
        <end position="567"/>
    </location>
</feature>